<comment type="caution">
    <text evidence="6">The sequence shown here is derived from an EMBL/GenBank/DDBJ whole genome shotgun (WGS) entry which is preliminary data.</text>
</comment>
<dbReference type="Proteomes" id="UP000548685">
    <property type="component" value="Unassembled WGS sequence"/>
</dbReference>
<evidence type="ECO:0000256" key="1">
    <source>
        <dbReference type="ARBA" id="ARBA00023015"/>
    </source>
</evidence>
<dbReference type="SMART" id="SM00418">
    <property type="entry name" value="HTH_ARSR"/>
    <property type="match status" value="1"/>
</dbReference>
<reference evidence="5 8" key="2">
    <citation type="submission" date="2020-08" db="EMBL/GenBank/DDBJ databases">
        <title>Genomic Encyclopedia of Type Strains, Phase IV (KMG-IV): sequencing the most valuable type-strain genomes for metagenomic binning, comparative biology and taxonomic classification.</title>
        <authorList>
            <person name="Goeker M."/>
        </authorList>
    </citation>
    <scope>NUCLEOTIDE SEQUENCE [LARGE SCALE GENOMIC DNA]</scope>
    <source>
        <strain evidence="5 8">DSM 8510</strain>
    </source>
</reference>
<keyword evidence="1" id="KW-0805">Transcription regulation</keyword>
<dbReference type="InterPro" id="IPR036390">
    <property type="entry name" value="WH_DNA-bd_sf"/>
</dbReference>
<dbReference type="GO" id="GO:0003677">
    <property type="term" value="F:DNA binding"/>
    <property type="evidence" value="ECO:0007669"/>
    <property type="project" value="UniProtKB-KW"/>
</dbReference>
<dbReference type="EMBL" id="WTYB01000002">
    <property type="protein sequence ID" value="MXP39275.1"/>
    <property type="molecule type" value="Genomic_DNA"/>
</dbReference>
<dbReference type="PRINTS" id="PR00778">
    <property type="entry name" value="HTHARSR"/>
</dbReference>
<name>A0A6I4UPP2_9SPHN</name>
<evidence type="ECO:0000313" key="6">
    <source>
        <dbReference type="EMBL" id="MXP39275.1"/>
    </source>
</evidence>
<evidence type="ECO:0000313" key="8">
    <source>
        <dbReference type="Proteomes" id="UP000548685"/>
    </source>
</evidence>
<dbReference type="Gene3D" id="1.10.10.10">
    <property type="entry name" value="Winged helix-like DNA-binding domain superfamily/Winged helix DNA-binding domain"/>
    <property type="match status" value="1"/>
</dbReference>
<evidence type="ECO:0000313" key="7">
    <source>
        <dbReference type="Proteomes" id="UP000430021"/>
    </source>
</evidence>
<dbReference type="InterPro" id="IPR001845">
    <property type="entry name" value="HTH_ArsR_DNA-bd_dom"/>
</dbReference>
<protein>
    <submittedName>
        <fullName evidence="5">DNA-binding transcriptional ArsR family regulator</fullName>
    </submittedName>
    <submittedName>
        <fullName evidence="6">Metalloregulator ArsR/SmtB family transcription factor</fullName>
    </submittedName>
</protein>
<evidence type="ECO:0000259" key="4">
    <source>
        <dbReference type="PROSITE" id="PS50987"/>
    </source>
</evidence>
<dbReference type="InterPro" id="IPR011991">
    <property type="entry name" value="ArsR-like_HTH"/>
</dbReference>
<dbReference type="Proteomes" id="UP000430021">
    <property type="component" value="Unassembled WGS sequence"/>
</dbReference>
<reference evidence="6 7" key="1">
    <citation type="submission" date="2019-12" db="EMBL/GenBank/DDBJ databases">
        <title>Genomic-based taxomic classification of the family Erythrobacteraceae.</title>
        <authorList>
            <person name="Xu L."/>
        </authorList>
    </citation>
    <scope>NUCLEOTIDE SEQUENCE [LARGE SCALE GENOMIC DNA]</scope>
    <source>
        <strain evidence="6 7">JCM 10282</strain>
    </source>
</reference>
<dbReference type="PANTHER" id="PTHR43132:SF2">
    <property type="entry name" value="ARSENICAL RESISTANCE OPERON REPRESSOR ARSR-RELATED"/>
    <property type="match status" value="1"/>
</dbReference>
<keyword evidence="3" id="KW-0804">Transcription</keyword>
<dbReference type="SUPFAM" id="SSF46785">
    <property type="entry name" value="Winged helix' DNA-binding domain"/>
    <property type="match status" value="1"/>
</dbReference>
<feature type="domain" description="HTH arsR-type" evidence="4">
    <location>
        <begin position="3"/>
        <end position="97"/>
    </location>
</feature>
<keyword evidence="2 5" id="KW-0238">DNA-binding</keyword>
<sequence>MPSRLIVSRELADLLKLLAHCDRLRLIEELRLGEKDVTSLAVALQLPATRVSQHLALLRAHRLVEERRDGRSHFYRLAHAHLADWILDALPFVDIRKRLGEADHIDTALALWGVPDPNSTH</sequence>
<dbReference type="Pfam" id="PF01022">
    <property type="entry name" value="HTH_5"/>
    <property type="match status" value="1"/>
</dbReference>
<dbReference type="NCBIfam" id="NF033788">
    <property type="entry name" value="HTH_metalloreg"/>
    <property type="match status" value="1"/>
</dbReference>
<gene>
    <name evidence="5" type="ORF">FHS52_001595</name>
    <name evidence="6" type="ORF">GRI59_11730</name>
</gene>
<dbReference type="GO" id="GO:0003700">
    <property type="term" value="F:DNA-binding transcription factor activity"/>
    <property type="evidence" value="ECO:0007669"/>
    <property type="project" value="InterPro"/>
</dbReference>
<dbReference type="CDD" id="cd00090">
    <property type="entry name" value="HTH_ARSR"/>
    <property type="match status" value="1"/>
</dbReference>
<dbReference type="OrthoDB" id="194599at2"/>
<accession>A0A6I4UPP2</accession>
<dbReference type="RefSeq" id="WP_160761328.1">
    <property type="nucleotide sequence ID" value="NZ_BAAADZ010000010.1"/>
</dbReference>
<evidence type="ECO:0000313" key="5">
    <source>
        <dbReference type="EMBL" id="MBB3775626.1"/>
    </source>
</evidence>
<dbReference type="EMBL" id="JACICE010000002">
    <property type="protein sequence ID" value="MBB3775626.1"/>
    <property type="molecule type" value="Genomic_DNA"/>
</dbReference>
<organism evidence="6 7">
    <name type="scientific">Erythrobacter ramosus</name>
    <dbReference type="NCBI Taxonomy" id="35811"/>
    <lineage>
        <taxon>Bacteria</taxon>
        <taxon>Pseudomonadati</taxon>
        <taxon>Pseudomonadota</taxon>
        <taxon>Alphaproteobacteria</taxon>
        <taxon>Sphingomonadales</taxon>
        <taxon>Erythrobacteraceae</taxon>
        <taxon>Erythrobacter/Porphyrobacter group</taxon>
        <taxon>Erythrobacter</taxon>
    </lineage>
</organism>
<dbReference type="InterPro" id="IPR051011">
    <property type="entry name" value="Metal_resp_trans_reg"/>
</dbReference>
<evidence type="ECO:0000256" key="3">
    <source>
        <dbReference type="ARBA" id="ARBA00023163"/>
    </source>
</evidence>
<dbReference type="PANTHER" id="PTHR43132">
    <property type="entry name" value="ARSENICAL RESISTANCE OPERON REPRESSOR ARSR-RELATED"/>
    <property type="match status" value="1"/>
</dbReference>
<keyword evidence="8" id="KW-1185">Reference proteome</keyword>
<dbReference type="InterPro" id="IPR036388">
    <property type="entry name" value="WH-like_DNA-bd_sf"/>
</dbReference>
<evidence type="ECO:0000256" key="2">
    <source>
        <dbReference type="ARBA" id="ARBA00023125"/>
    </source>
</evidence>
<dbReference type="PROSITE" id="PS50987">
    <property type="entry name" value="HTH_ARSR_2"/>
    <property type="match status" value="1"/>
</dbReference>
<dbReference type="AlphaFoldDB" id="A0A6I4UPP2"/>
<proteinExistence type="predicted"/>